<dbReference type="Proteomes" id="UP000617340">
    <property type="component" value="Unassembled WGS sequence"/>
</dbReference>
<comment type="caution">
    <text evidence="1">The sequence shown here is derived from an EMBL/GenBank/DDBJ whole genome shotgun (WGS) entry which is preliminary data.</text>
</comment>
<evidence type="ECO:0000313" key="1">
    <source>
        <dbReference type="EMBL" id="KAF7382549.1"/>
    </source>
</evidence>
<keyword evidence="2" id="KW-1185">Reference proteome</keyword>
<protein>
    <submittedName>
        <fullName evidence="1">Uncharacterized protein</fullName>
    </submittedName>
</protein>
<dbReference type="AlphaFoldDB" id="A0A834MSZ4"/>
<sequence length="109" mass="13042">MHLKYKRAKKNKNKNPLSHLKYVKQLVHQLVSNFRKEQSRFLTSASETKLDEKLHIMQKGKKQDCAVYSNRQEKGQRLETSEFCDSPERFHMHMGDCFQKYNAMTNYKT</sequence>
<accession>A0A834MSZ4</accession>
<dbReference type="EMBL" id="JACSDZ010000020">
    <property type="protein sequence ID" value="KAF7382549.1"/>
    <property type="molecule type" value="Genomic_DNA"/>
</dbReference>
<organism evidence="1 2">
    <name type="scientific">Vespula germanica</name>
    <name type="common">German yellow jacket</name>
    <name type="synonym">Paravespula germanica</name>
    <dbReference type="NCBI Taxonomy" id="30212"/>
    <lineage>
        <taxon>Eukaryota</taxon>
        <taxon>Metazoa</taxon>
        <taxon>Ecdysozoa</taxon>
        <taxon>Arthropoda</taxon>
        <taxon>Hexapoda</taxon>
        <taxon>Insecta</taxon>
        <taxon>Pterygota</taxon>
        <taxon>Neoptera</taxon>
        <taxon>Endopterygota</taxon>
        <taxon>Hymenoptera</taxon>
        <taxon>Apocrita</taxon>
        <taxon>Aculeata</taxon>
        <taxon>Vespoidea</taxon>
        <taxon>Vespidae</taxon>
        <taxon>Vespinae</taxon>
        <taxon>Vespula</taxon>
    </lineage>
</organism>
<evidence type="ECO:0000313" key="2">
    <source>
        <dbReference type="Proteomes" id="UP000617340"/>
    </source>
</evidence>
<name>A0A834MSZ4_VESGE</name>
<proteinExistence type="predicted"/>
<reference evidence="1" key="1">
    <citation type="journal article" date="2020" name="G3 (Bethesda)">
        <title>High-Quality Assemblies for Three Invasive Social Wasps from the &lt;i&gt;Vespula&lt;/i&gt; Genus.</title>
        <authorList>
            <person name="Harrop T.W.R."/>
            <person name="Guhlin J."/>
            <person name="McLaughlin G.M."/>
            <person name="Permina E."/>
            <person name="Stockwell P."/>
            <person name="Gilligan J."/>
            <person name="Le Lec M.F."/>
            <person name="Gruber M.A.M."/>
            <person name="Quinn O."/>
            <person name="Lovegrove M."/>
            <person name="Duncan E.J."/>
            <person name="Remnant E.J."/>
            <person name="Van Eeckhoven J."/>
            <person name="Graham B."/>
            <person name="Knapp R.A."/>
            <person name="Langford K.W."/>
            <person name="Kronenberg Z."/>
            <person name="Press M.O."/>
            <person name="Eacker S.M."/>
            <person name="Wilson-Rankin E.E."/>
            <person name="Purcell J."/>
            <person name="Lester P.J."/>
            <person name="Dearden P.K."/>
        </authorList>
    </citation>
    <scope>NUCLEOTIDE SEQUENCE</scope>
    <source>
        <strain evidence="1">Linc-1</strain>
    </source>
</reference>
<gene>
    <name evidence="1" type="ORF">HZH68_015468</name>
</gene>